<feature type="transmembrane region" description="Helical" evidence="1">
    <location>
        <begin position="159"/>
        <end position="179"/>
    </location>
</feature>
<protein>
    <submittedName>
        <fullName evidence="2">Uncharacterized protein</fullName>
    </submittedName>
</protein>
<keyword evidence="1" id="KW-1133">Transmembrane helix</keyword>
<feature type="transmembrane region" description="Helical" evidence="1">
    <location>
        <begin position="95"/>
        <end position="112"/>
    </location>
</feature>
<feature type="transmembrane region" description="Helical" evidence="1">
    <location>
        <begin position="118"/>
        <end position="138"/>
    </location>
</feature>
<evidence type="ECO:0000313" key="3">
    <source>
        <dbReference type="Proteomes" id="UP001595793"/>
    </source>
</evidence>
<keyword evidence="1" id="KW-0472">Membrane</keyword>
<reference evidence="3" key="1">
    <citation type="journal article" date="2019" name="Int. J. Syst. Evol. Microbiol.">
        <title>The Global Catalogue of Microorganisms (GCM) 10K type strain sequencing project: providing services to taxonomists for standard genome sequencing and annotation.</title>
        <authorList>
            <consortium name="The Broad Institute Genomics Platform"/>
            <consortium name="The Broad Institute Genome Sequencing Center for Infectious Disease"/>
            <person name="Wu L."/>
            <person name="Ma J."/>
        </authorList>
    </citation>
    <scope>NUCLEOTIDE SEQUENCE [LARGE SCALE GENOMIC DNA]</scope>
    <source>
        <strain evidence="3">CECT 9128</strain>
    </source>
</reference>
<dbReference type="Proteomes" id="UP001595793">
    <property type="component" value="Unassembled WGS sequence"/>
</dbReference>
<keyword evidence="1" id="KW-0812">Transmembrane</keyword>
<dbReference type="RefSeq" id="WP_290235928.1">
    <property type="nucleotide sequence ID" value="NZ_JAUFPZ010000002.1"/>
</dbReference>
<name>A0ABV8H6S7_9FLAO</name>
<feature type="transmembrane region" description="Helical" evidence="1">
    <location>
        <begin position="191"/>
        <end position="212"/>
    </location>
</feature>
<keyword evidence="3" id="KW-1185">Reference proteome</keyword>
<evidence type="ECO:0000313" key="2">
    <source>
        <dbReference type="EMBL" id="MFC4026627.1"/>
    </source>
</evidence>
<organism evidence="2 3">
    <name type="scientific">Zunongwangia endophytica</name>
    <dbReference type="NCBI Taxonomy" id="1808945"/>
    <lineage>
        <taxon>Bacteria</taxon>
        <taxon>Pseudomonadati</taxon>
        <taxon>Bacteroidota</taxon>
        <taxon>Flavobacteriia</taxon>
        <taxon>Flavobacteriales</taxon>
        <taxon>Flavobacteriaceae</taxon>
        <taxon>Zunongwangia</taxon>
    </lineage>
</organism>
<evidence type="ECO:0000256" key="1">
    <source>
        <dbReference type="SAM" id="Phobius"/>
    </source>
</evidence>
<accession>A0ABV8H6S7</accession>
<comment type="caution">
    <text evidence="2">The sequence shown here is derived from an EMBL/GenBank/DDBJ whole genome shotgun (WGS) entry which is preliminary data.</text>
</comment>
<dbReference type="EMBL" id="JBHSAS010000006">
    <property type="protein sequence ID" value="MFC4026627.1"/>
    <property type="molecule type" value="Genomic_DNA"/>
</dbReference>
<sequence>MRKVNQNQTARLYRFTREHFVEYYDVQTELVDHLASAIEEKWKINPELEFEEALQQEFKKFGVFGFLEVVEARQKAMTKIYWNFVLNEALTFLKLPRVLLVLGIVSFIFWSLTKLEFGRIIIGSIVLLEMILLLYQLIKLNREKKKRAKRDEKIYLLEDMISNIGQIGAVSFYPGYLLIHFDKILPIDIGSIIIALLIAFSFVIHYVAVVVLPSRKEEILLKTYPELKLNY</sequence>
<proteinExistence type="predicted"/>
<gene>
    <name evidence="2" type="ORF">ACFOS1_04370</name>
</gene>